<feature type="compositionally biased region" description="Polar residues" evidence="1">
    <location>
        <begin position="621"/>
        <end position="632"/>
    </location>
</feature>
<keyword evidence="2" id="KW-1133">Transmembrane helix</keyword>
<proteinExistence type="predicted"/>
<sequence length="787" mass="85174">MLSRQAARSRIPLVRPLRPPNPITRTVPQPRLFTQNTQLLLLAQRTSSRPQLPYLAQPVSRTPGGFLGPNPQLARLISTENRRYVGEQLYLAAKWTAIFWVFAVLGGVAYLGVLIELEERKALTPSELSFWSRWSLRGARAQLRAGEDGPGSVDWAAAGSLLRRCLAKMDDRAKDGKGVTDVEDGGIMIDGIGKAGMDISSKSWPWQASYYEVLMGCATVAEHLDSMVLDKTRSLVFPKDVVIGPSNPDPRPVPAYLHAAPKEADCVPAFEAPETFYMRVLTTRGFTTRQKLDAALSYANWLELKGLHDSAEEMYIWGVDIAKSALGSTAAIDSLIDAKTSVLKVETSPTQATPNILRATTALAIHHARSGNVSSALPILLSVFRARRSAPTTSHIPVRTSSEPARQEAMTDFAAATNFLSSIFRQSEHLPPPPSGDLPLLRESDKPTCEESELMLYIGEILFATSPSSSEGLGWTRQAVTVADANLQTPGMTSGVDAAADRAKCKACIMTGIGNWETMLHRLAAEQSSVTAREGGRASALEWRGWFGKDGGQKGKTLDELQEGVFAEELKQVERLKERVLREGIGQELANSRVSTGAGGTGTWIGYKATRYDTDISTDCPQGSSVMCSRSRTTPTNPPHTPLPALPSLIDRLLSPITRAPRLTSPRSSKLLDSNATLCSSDRGNTNDDDEAESATELPDLLTGPEAKVPVLLPKSAWMSRSRDRSAGRLAFERVGRVAKEMVDGVAVLGVEEVGLGMTAVAAVAEEAASCLRRSLRESSQSTKEMG</sequence>
<keyword evidence="4" id="KW-1185">Reference proteome</keyword>
<dbReference type="Proteomes" id="UP001175353">
    <property type="component" value="Unassembled WGS sequence"/>
</dbReference>
<feature type="region of interest" description="Disordered" evidence="1">
    <location>
        <begin position="660"/>
        <end position="699"/>
    </location>
</feature>
<name>A0AAN6KCS0_9PEZI</name>
<evidence type="ECO:0000256" key="1">
    <source>
        <dbReference type="SAM" id="MobiDB-lite"/>
    </source>
</evidence>
<comment type="caution">
    <text evidence="3">The sequence shown here is derived from an EMBL/GenBank/DDBJ whole genome shotgun (WGS) entry which is preliminary data.</text>
</comment>
<keyword evidence="2" id="KW-0812">Transmembrane</keyword>
<feature type="region of interest" description="Disordered" evidence="1">
    <location>
        <begin position="621"/>
        <end position="644"/>
    </location>
</feature>
<evidence type="ECO:0000313" key="3">
    <source>
        <dbReference type="EMBL" id="KAK0975767.1"/>
    </source>
</evidence>
<keyword evidence="2" id="KW-0472">Membrane</keyword>
<gene>
    <name evidence="3" type="ORF">LTR91_013909</name>
</gene>
<evidence type="ECO:0000313" key="4">
    <source>
        <dbReference type="Proteomes" id="UP001175353"/>
    </source>
</evidence>
<feature type="compositionally biased region" description="Polar residues" evidence="1">
    <location>
        <begin position="665"/>
        <end position="684"/>
    </location>
</feature>
<evidence type="ECO:0000256" key="2">
    <source>
        <dbReference type="SAM" id="Phobius"/>
    </source>
</evidence>
<feature type="transmembrane region" description="Helical" evidence="2">
    <location>
        <begin position="92"/>
        <end position="115"/>
    </location>
</feature>
<protein>
    <recommendedName>
        <fullName evidence="5">MFS maltose permease</fullName>
    </recommendedName>
</protein>
<evidence type="ECO:0008006" key="5">
    <source>
        <dbReference type="Google" id="ProtNLM"/>
    </source>
</evidence>
<accession>A0AAN6KCS0</accession>
<dbReference type="AlphaFoldDB" id="A0AAN6KCS0"/>
<dbReference type="EMBL" id="JAUJLE010000144">
    <property type="protein sequence ID" value="KAK0975767.1"/>
    <property type="molecule type" value="Genomic_DNA"/>
</dbReference>
<organism evidence="3 4">
    <name type="scientific">Friedmanniomyces endolithicus</name>
    <dbReference type="NCBI Taxonomy" id="329885"/>
    <lineage>
        <taxon>Eukaryota</taxon>
        <taxon>Fungi</taxon>
        <taxon>Dikarya</taxon>
        <taxon>Ascomycota</taxon>
        <taxon>Pezizomycotina</taxon>
        <taxon>Dothideomycetes</taxon>
        <taxon>Dothideomycetidae</taxon>
        <taxon>Mycosphaerellales</taxon>
        <taxon>Teratosphaeriaceae</taxon>
        <taxon>Friedmanniomyces</taxon>
    </lineage>
</organism>
<reference evidence="3" key="1">
    <citation type="submission" date="2023-06" db="EMBL/GenBank/DDBJ databases">
        <title>Black Yeasts Isolated from many extreme environments.</title>
        <authorList>
            <person name="Coleine C."/>
            <person name="Stajich J.E."/>
            <person name="Selbmann L."/>
        </authorList>
    </citation>
    <scope>NUCLEOTIDE SEQUENCE</scope>
    <source>
        <strain evidence="3">CCFEE 5200</strain>
    </source>
</reference>